<feature type="compositionally biased region" description="Basic and acidic residues" evidence="1">
    <location>
        <begin position="186"/>
        <end position="203"/>
    </location>
</feature>
<evidence type="ECO:0000256" key="1">
    <source>
        <dbReference type="SAM" id="MobiDB-lite"/>
    </source>
</evidence>
<feature type="compositionally biased region" description="Polar residues" evidence="1">
    <location>
        <begin position="86"/>
        <end position="95"/>
    </location>
</feature>
<feature type="compositionally biased region" description="Basic and acidic residues" evidence="1">
    <location>
        <begin position="305"/>
        <end position="315"/>
    </location>
</feature>
<feature type="region of interest" description="Disordered" evidence="1">
    <location>
        <begin position="1"/>
        <end position="47"/>
    </location>
</feature>
<proteinExistence type="predicted"/>
<feature type="compositionally biased region" description="Basic and acidic residues" evidence="1">
    <location>
        <begin position="30"/>
        <end position="47"/>
    </location>
</feature>
<feature type="region of interest" description="Disordered" evidence="1">
    <location>
        <begin position="86"/>
        <end position="124"/>
    </location>
</feature>
<dbReference type="AlphaFoldDB" id="A0A5N6Q9M2"/>
<organism evidence="2 3">
    <name type="scientific">Carpinus fangiana</name>
    <dbReference type="NCBI Taxonomy" id="176857"/>
    <lineage>
        <taxon>Eukaryota</taxon>
        <taxon>Viridiplantae</taxon>
        <taxon>Streptophyta</taxon>
        <taxon>Embryophyta</taxon>
        <taxon>Tracheophyta</taxon>
        <taxon>Spermatophyta</taxon>
        <taxon>Magnoliopsida</taxon>
        <taxon>eudicotyledons</taxon>
        <taxon>Gunneridae</taxon>
        <taxon>Pentapetalae</taxon>
        <taxon>rosids</taxon>
        <taxon>fabids</taxon>
        <taxon>Fagales</taxon>
        <taxon>Betulaceae</taxon>
        <taxon>Carpinus</taxon>
    </lineage>
</organism>
<protein>
    <submittedName>
        <fullName evidence="2">Uncharacterized protein</fullName>
    </submittedName>
</protein>
<feature type="compositionally biased region" description="Polar residues" evidence="1">
    <location>
        <begin position="162"/>
        <end position="184"/>
    </location>
</feature>
<keyword evidence="3" id="KW-1185">Reference proteome</keyword>
<accession>A0A5N6Q9M2</accession>
<gene>
    <name evidence="2" type="ORF">FH972_000123</name>
</gene>
<sequence length="329" mass="37587">MFNLSPRVIARRRIGRGGDSDRTSRRRSSGRTDHEVPLDTEVRTETSEPLVRHDAAVQVLSLPNQQRNRRRQNMNDQINGSIVITAQSKAQSETQPEVRIEPSEPLMQHDAAVQDSPLPGQRRNPRRRVCEVINMNKNHPHLAQVSSLPNQRRNRRRRNMNDPINGSTFITAQSTAQLETQPEVNNAERDQLRDDSSDPKPYHVQDPQLEIQTNVDQEDSLQREGPTQINTQVLDHDNNFNAENTGAIISPHREGSVERNTQFDQFRHIGQPNFESEIWTNAQPIHVEDAPLEPEIQINAKNIAREDSQQRKEPIETNAQLAKLISGDR</sequence>
<feature type="region of interest" description="Disordered" evidence="1">
    <location>
        <begin position="136"/>
        <end position="223"/>
    </location>
</feature>
<reference evidence="2 3" key="1">
    <citation type="submission" date="2019-06" db="EMBL/GenBank/DDBJ databases">
        <title>A chromosomal-level reference genome of Carpinus fangiana (Coryloideae, Betulaceae).</title>
        <authorList>
            <person name="Yang X."/>
            <person name="Wang Z."/>
            <person name="Zhang L."/>
            <person name="Hao G."/>
            <person name="Liu J."/>
            <person name="Yang Y."/>
        </authorList>
    </citation>
    <scope>NUCLEOTIDE SEQUENCE [LARGE SCALE GENOMIC DNA]</scope>
    <source>
        <strain evidence="2">Cfa_2016G</strain>
        <tissue evidence="2">Leaf</tissue>
    </source>
</reference>
<evidence type="ECO:0000313" key="3">
    <source>
        <dbReference type="Proteomes" id="UP000327013"/>
    </source>
</evidence>
<dbReference type="Proteomes" id="UP000327013">
    <property type="component" value="Chromosome 1"/>
</dbReference>
<name>A0A5N6Q9M2_9ROSI</name>
<feature type="region of interest" description="Disordered" evidence="1">
    <location>
        <begin position="305"/>
        <end position="329"/>
    </location>
</feature>
<evidence type="ECO:0000313" key="2">
    <source>
        <dbReference type="EMBL" id="KAE7995309.1"/>
    </source>
</evidence>
<dbReference type="EMBL" id="CM017321">
    <property type="protein sequence ID" value="KAE7995309.1"/>
    <property type="molecule type" value="Genomic_DNA"/>
</dbReference>